<proteinExistence type="predicted"/>
<comment type="caution">
    <text evidence="1">The sequence shown here is derived from an EMBL/GenBank/DDBJ whole genome shotgun (WGS) entry which is preliminary data.</text>
</comment>
<dbReference type="AlphaFoldDB" id="A0A8H7TQD4"/>
<evidence type="ECO:0000313" key="1">
    <source>
        <dbReference type="EMBL" id="KAF9753123.1"/>
    </source>
</evidence>
<organism evidence="1 2">
    <name type="scientific">Bionectria ochroleuca</name>
    <name type="common">Gliocladium roseum</name>
    <dbReference type="NCBI Taxonomy" id="29856"/>
    <lineage>
        <taxon>Eukaryota</taxon>
        <taxon>Fungi</taxon>
        <taxon>Dikarya</taxon>
        <taxon>Ascomycota</taxon>
        <taxon>Pezizomycotina</taxon>
        <taxon>Sordariomycetes</taxon>
        <taxon>Hypocreomycetidae</taxon>
        <taxon>Hypocreales</taxon>
        <taxon>Bionectriaceae</taxon>
        <taxon>Clonostachys</taxon>
    </lineage>
</organism>
<sequence>MVASVHGALFAVTNTEQFHQAEKIASRIRNVLFFPSRKRANAVEDSRSPRLTNPELTKASVAPYRRPSQEQVVGQEQAQLLVTRLRRKYRERTRANCYRMTRLFIIWLF</sequence>
<gene>
    <name evidence="1" type="ORF">IM811_011881</name>
</gene>
<reference evidence="1" key="1">
    <citation type="submission" date="2020-10" db="EMBL/GenBank/DDBJ databases">
        <title>High-Quality Genome Resource of Clonostachys rosea strain S41 by Oxford Nanopore Long-Read Sequencing.</title>
        <authorList>
            <person name="Wang H."/>
        </authorList>
    </citation>
    <scope>NUCLEOTIDE SEQUENCE</scope>
    <source>
        <strain evidence="1">S41</strain>
    </source>
</reference>
<evidence type="ECO:0000313" key="2">
    <source>
        <dbReference type="Proteomes" id="UP000616885"/>
    </source>
</evidence>
<dbReference type="EMBL" id="JADCTT010000004">
    <property type="protein sequence ID" value="KAF9753123.1"/>
    <property type="molecule type" value="Genomic_DNA"/>
</dbReference>
<dbReference type="Proteomes" id="UP000616885">
    <property type="component" value="Unassembled WGS sequence"/>
</dbReference>
<accession>A0A8H7TQD4</accession>
<protein>
    <submittedName>
        <fullName evidence="1">Uncharacterized protein</fullName>
    </submittedName>
</protein>
<name>A0A8H7TQD4_BIOOC</name>